<dbReference type="InterPro" id="IPR036291">
    <property type="entry name" value="NAD(P)-bd_dom_sf"/>
</dbReference>
<comment type="caution">
    <text evidence="5">The sequence shown here is derived from an EMBL/GenBank/DDBJ whole genome shotgun (WGS) entry which is preliminary data.</text>
</comment>
<dbReference type="Proteomes" id="UP000602124">
    <property type="component" value="Unassembled WGS sequence"/>
</dbReference>
<name>A0A934IZT2_9HYPH</name>
<evidence type="ECO:0000259" key="4">
    <source>
        <dbReference type="Pfam" id="PF02826"/>
    </source>
</evidence>
<dbReference type="GO" id="GO:0051287">
    <property type="term" value="F:NAD binding"/>
    <property type="evidence" value="ECO:0007669"/>
    <property type="project" value="InterPro"/>
</dbReference>
<evidence type="ECO:0000313" key="6">
    <source>
        <dbReference type="Proteomes" id="UP000602124"/>
    </source>
</evidence>
<dbReference type="AlphaFoldDB" id="A0A934IZT2"/>
<evidence type="ECO:0000256" key="3">
    <source>
        <dbReference type="ARBA" id="ARBA00023027"/>
    </source>
</evidence>
<dbReference type="Pfam" id="PF02826">
    <property type="entry name" value="2-Hacid_dh_C"/>
    <property type="match status" value="1"/>
</dbReference>
<accession>A0A934IZT2</accession>
<dbReference type="InterPro" id="IPR006140">
    <property type="entry name" value="D-isomer_DH_NAD-bd"/>
</dbReference>
<organism evidence="5 6">
    <name type="scientific">Devosia sediminis</name>
    <dbReference type="NCBI Taxonomy" id="2798801"/>
    <lineage>
        <taxon>Bacteria</taxon>
        <taxon>Pseudomonadati</taxon>
        <taxon>Pseudomonadota</taxon>
        <taxon>Alphaproteobacteria</taxon>
        <taxon>Hyphomicrobiales</taxon>
        <taxon>Devosiaceae</taxon>
        <taxon>Devosia</taxon>
    </lineage>
</organism>
<protein>
    <submittedName>
        <fullName evidence="5">Hydroxyacid dehydrogenase</fullName>
    </submittedName>
</protein>
<dbReference type="SUPFAM" id="SSF51735">
    <property type="entry name" value="NAD(P)-binding Rossmann-fold domains"/>
    <property type="match status" value="1"/>
</dbReference>
<dbReference type="Gene3D" id="3.40.50.720">
    <property type="entry name" value="NAD(P)-binding Rossmann-like Domain"/>
    <property type="match status" value="2"/>
</dbReference>
<dbReference type="PANTHER" id="PTHR43761">
    <property type="entry name" value="D-ISOMER SPECIFIC 2-HYDROXYACID DEHYDROGENASE FAMILY PROTEIN (AFU_ORTHOLOGUE AFUA_1G13630)"/>
    <property type="match status" value="1"/>
</dbReference>
<comment type="similarity">
    <text evidence="1">Belongs to the D-isomer specific 2-hydroxyacid dehydrogenase family.</text>
</comment>
<dbReference type="PANTHER" id="PTHR43761:SF1">
    <property type="entry name" value="D-ISOMER SPECIFIC 2-HYDROXYACID DEHYDROGENASE CATALYTIC DOMAIN-CONTAINING PROTEIN-RELATED"/>
    <property type="match status" value="1"/>
</dbReference>
<keyword evidence="6" id="KW-1185">Reference proteome</keyword>
<evidence type="ECO:0000313" key="5">
    <source>
        <dbReference type="EMBL" id="MBJ3784979.1"/>
    </source>
</evidence>
<reference evidence="5" key="1">
    <citation type="submission" date="2020-12" db="EMBL/GenBank/DDBJ databases">
        <title>Devosia sp. MSA67 isolated from Mo River.</title>
        <authorList>
            <person name="Ma F."/>
            <person name="Zi Z."/>
        </authorList>
    </citation>
    <scope>NUCLEOTIDE SEQUENCE</scope>
    <source>
        <strain evidence="5">MSA67</strain>
    </source>
</reference>
<keyword evidence="2" id="KW-0560">Oxidoreductase</keyword>
<dbReference type="InterPro" id="IPR050418">
    <property type="entry name" value="D-iso_2-hydroxyacid_DH_PdxB"/>
</dbReference>
<keyword evidence="3" id="KW-0520">NAD</keyword>
<sequence length="338" mass="36324">MKPDPDPSKRPVALLAFGDDYRRQIFGPEEEARLARLVTPVSIDLRVSAAPLPGAARIMLTGWPTPRLIPEILAAMPQLGLVTHAAGSIKPIMPAEGFPAGLIVTNCVAQNAIPVAEYALAAILLANKRILALGLTYREMRQGRKAVLANSQALGNYRRTVGLVGASTIGRLVADMLRPFDLEVIVADPYLSEADAAEMGVTKVTLAHLFENADTVSLHAPLLPDTRHMINASLIDAMKPGATLINTARGALVDEEALIAALQREQIYAIIDTTWPEVPEANSPLWTLPNLLLTPHIAGATSLEIRRFGVAVIDSIEAFLEGRPVPGQVSFDQLDRLA</sequence>
<dbReference type="CDD" id="cd12167">
    <property type="entry name" value="2-Hacid_dh_8"/>
    <property type="match status" value="1"/>
</dbReference>
<dbReference type="RefSeq" id="WP_198876190.1">
    <property type="nucleotide sequence ID" value="NZ_JAEKMH010000002.1"/>
</dbReference>
<proteinExistence type="inferred from homology"/>
<evidence type="ECO:0000256" key="1">
    <source>
        <dbReference type="ARBA" id="ARBA00005854"/>
    </source>
</evidence>
<feature type="domain" description="D-isomer specific 2-hydroxyacid dehydrogenase NAD-binding" evidence="4">
    <location>
        <begin position="136"/>
        <end position="298"/>
    </location>
</feature>
<dbReference type="EMBL" id="JAEKMH010000002">
    <property type="protein sequence ID" value="MBJ3784979.1"/>
    <property type="molecule type" value="Genomic_DNA"/>
</dbReference>
<dbReference type="GO" id="GO:0016491">
    <property type="term" value="F:oxidoreductase activity"/>
    <property type="evidence" value="ECO:0007669"/>
    <property type="project" value="UniProtKB-KW"/>
</dbReference>
<evidence type="ECO:0000256" key="2">
    <source>
        <dbReference type="ARBA" id="ARBA00023002"/>
    </source>
</evidence>
<gene>
    <name evidence="5" type="ORF">JEQ47_09630</name>
</gene>